<organism evidence="1 2">
    <name type="scientific">Crocosphaera watsonii WH 0402</name>
    <dbReference type="NCBI Taxonomy" id="1284629"/>
    <lineage>
        <taxon>Bacteria</taxon>
        <taxon>Bacillati</taxon>
        <taxon>Cyanobacteriota</taxon>
        <taxon>Cyanophyceae</taxon>
        <taxon>Oscillatoriophycideae</taxon>
        <taxon>Chroococcales</taxon>
        <taxon>Aphanothecaceae</taxon>
        <taxon>Crocosphaera</taxon>
    </lineage>
</organism>
<gene>
    <name evidence="1" type="ORF">CWATWH0402_2982</name>
</gene>
<reference evidence="1 2" key="1">
    <citation type="submission" date="2013-01" db="EMBL/GenBank/DDBJ databases">
        <authorList>
            <person name="Bench S."/>
        </authorList>
    </citation>
    <scope>NUCLEOTIDE SEQUENCE [LARGE SCALE GENOMIC DNA]</scope>
    <source>
        <strain evidence="1 2">WH 0402</strain>
    </source>
</reference>
<proteinExistence type="predicted"/>
<dbReference type="EMBL" id="CAQN01001111">
    <property type="protein sequence ID" value="CCQ70101.1"/>
    <property type="molecule type" value="Genomic_DNA"/>
</dbReference>
<reference evidence="1 2" key="2">
    <citation type="submission" date="2013-09" db="EMBL/GenBank/DDBJ databases">
        <title>Whole genome comparison of six Crocosphaera watsonii strains with differing phenotypes.</title>
        <authorList>
            <person name="Bench S.R."/>
            <person name="Heller P."/>
            <person name="Frank I."/>
            <person name="Arciniega M."/>
            <person name="Shilova I.N."/>
            <person name="Zehr J.P."/>
        </authorList>
    </citation>
    <scope>NUCLEOTIDE SEQUENCE [LARGE SCALE GENOMIC DNA]</scope>
    <source>
        <strain evidence="1 2">WH 0402</strain>
    </source>
</reference>
<evidence type="ECO:0000313" key="2">
    <source>
        <dbReference type="Proteomes" id="UP000018130"/>
    </source>
</evidence>
<evidence type="ECO:0000313" key="1">
    <source>
        <dbReference type="EMBL" id="CCQ70101.1"/>
    </source>
</evidence>
<dbReference type="AlphaFoldDB" id="T2JYI1"/>
<comment type="caution">
    <text evidence="1">The sequence shown here is derived from an EMBL/GenBank/DDBJ whole genome shotgun (WGS) entry which is preliminary data.</text>
</comment>
<dbReference type="Proteomes" id="UP000018130">
    <property type="component" value="Unassembled WGS sequence"/>
</dbReference>
<name>T2JYI1_CROWT</name>
<accession>T2JYI1</accession>
<sequence length="40" mass="4394">MGSVFFLVELKKAISSDVMVKRSPNRTENTILQILGVNAS</sequence>
<protein>
    <submittedName>
        <fullName evidence="1">Uncharacterized protein</fullName>
    </submittedName>
</protein>